<dbReference type="EMBL" id="CM027688">
    <property type="protein sequence ID" value="KAG0518480.1"/>
    <property type="molecule type" value="Genomic_DNA"/>
</dbReference>
<evidence type="ECO:0000313" key="2">
    <source>
        <dbReference type="Proteomes" id="UP000807115"/>
    </source>
</evidence>
<reference evidence="1" key="2">
    <citation type="submission" date="2020-10" db="EMBL/GenBank/DDBJ databases">
        <authorList>
            <person name="Cooper E.A."/>
            <person name="Brenton Z.W."/>
            <person name="Flinn B.S."/>
            <person name="Jenkins J."/>
            <person name="Shu S."/>
            <person name="Flowers D."/>
            <person name="Luo F."/>
            <person name="Wang Y."/>
            <person name="Xia P."/>
            <person name="Barry K."/>
            <person name="Daum C."/>
            <person name="Lipzen A."/>
            <person name="Yoshinaga Y."/>
            <person name="Schmutz J."/>
            <person name="Saski C."/>
            <person name="Vermerris W."/>
            <person name="Kresovich S."/>
        </authorList>
    </citation>
    <scope>NUCLEOTIDE SEQUENCE</scope>
</reference>
<dbReference type="AlphaFoldDB" id="A0A921QCH4"/>
<proteinExistence type="predicted"/>
<organism evidence="1 2">
    <name type="scientific">Sorghum bicolor</name>
    <name type="common">Sorghum</name>
    <name type="synonym">Sorghum vulgare</name>
    <dbReference type="NCBI Taxonomy" id="4558"/>
    <lineage>
        <taxon>Eukaryota</taxon>
        <taxon>Viridiplantae</taxon>
        <taxon>Streptophyta</taxon>
        <taxon>Embryophyta</taxon>
        <taxon>Tracheophyta</taxon>
        <taxon>Spermatophyta</taxon>
        <taxon>Magnoliopsida</taxon>
        <taxon>Liliopsida</taxon>
        <taxon>Poales</taxon>
        <taxon>Poaceae</taxon>
        <taxon>PACMAD clade</taxon>
        <taxon>Panicoideae</taxon>
        <taxon>Andropogonodae</taxon>
        <taxon>Andropogoneae</taxon>
        <taxon>Sorghinae</taxon>
        <taxon>Sorghum</taxon>
    </lineage>
</organism>
<accession>A0A921QCH4</accession>
<protein>
    <submittedName>
        <fullName evidence="1">Uncharacterized protein</fullName>
    </submittedName>
</protein>
<name>A0A921QCH4_SORBI</name>
<evidence type="ECO:0000313" key="1">
    <source>
        <dbReference type="EMBL" id="KAG0518480.1"/>
    </source>
</evidence>
<comment type="caution">
    <text evidence="1">The sequence shown here is derived from an EMBL/GenBank/DDBJ whole genome shotgun (WGS) entry which is preliminary data.</text>
</comment>
<dbReference type="Proteomes" id="UP000807115">
    <property type="component" value="Chromosome 9"/>
</dbReference>
<sequence>MTHHRASLLPAICSQKPVSLLSILSHAESCLESMRGRPHLLINRSIAIDRKLDRVLNLGCLLLFIQ</sequence>
<reference evidence="1" key="1">
    <citation type="journal article" date="2019" name="BMC Genomics">
        <title>A new reference genome for Sorghum bicolor reveals high levels of sequence similarity between sweet and grain genotypes: implications for the genetics of sugar metabolism.</title>
        <authorList>
            <person name="Cooper E.A."/>
            <person name="Brenton Z.W."/>
            <person name="Flinn B.S."/>
            <person name="Jenkins J."/>
            <person name="Shu S."/>
            <person name="Flowers D."/>
            <person name="Luo F."/>
            <person name="Wang Y."/>
            <person name="Xia P."/>
            <person name="Barry K."/>
            <person name="Daum C."/>
            <person name="Lipzen A."/>
            <person name="Yoshinaga Y."/>
            <person name="Schmutz J."/>
            <person name="Saski C."/>
            <person name="Vermerris W."/>
            <person name="Kresovich S."/>
        </authorList>
    </citation>
    <scope>NUCLEOTIDE SEQUENCE</scope>
</reference>
<gene>
    <name evidence="1" type="ORF">BDA96_09G179500</name>
</gene>